<evidence type="ECO:0000313" key="2">
    <source>
        <dbReference type="EMBL" id="SVA07041.1"/>
    </source>
</evidence>
<reference evidence="2" key="1">
    <citation type="submission" date="2018-05" db="EMBL/GenBank/DDBJ databases">
        <authorList>
            <person name="Lanie J.A."/>
            <person name="Ng W.-L."/>
            <person name="Kazmierczak K.M."/>
            <person name="Andrzejewski T.M."/>
            <person name="Davidsen T.M."/>
            <person name="Wayne K.J."/>
            <person name="Tettelin H."/>
            <person name="Glass J.I."/>
            <person name="Rusch D."/>
            <person name="Podicherti R."/>
            <person name="Tsui H.-C.T."/>
            <person name="Winkler M.E."/>
        </authorList>
    </citation>
    <scope>NUCLEOTIDE SEQUENCE</scope>
</reference>
<evidence type="ECO:0000256" key="1">
    <source>
        <dbReference type="ARBA" id="ARBA00022679"/>
    </source>
</evidence>
<accession>A0A381SUQ9</accession>
<dbReference type="InterPro" id="IPR003673">
    <property type="entry name" value="CoA-Trfase_fam_III"/>
</dbReference>
<dbReference type="AlphaFoldDB" id="A0A381SUQ9"/>
<feature type="non-terminal residue" evidence="2">
    <location>
        <position position="1"/>
    </location>
</feature>
<dbReference type="InterPro" id="IPR023606">
    <property type="entry name" value="CoA-Trfase_III_dom_1_sf"/>
</dbReference>
<dbReference type="PANTHER" id="PTHR48207">
    <property type="entry name" value="SUCCINATE--HYDROXYMETHYLGLUTARATE COA-TRANSFERASE"/>
    <property type="match status" value="1"/>
</dbReference>
<evidence type="ECO:0008006" key="3">
    <source>
        <dbReference type="Google" id="ProtNLM"/>
    </source>
</evidence>
<gene>
    <name evidence="2" type="ORF">METZ01_LOCUS59895</name>
</gene>
<protein>
    <recommendedName>
        <fullName evidence="3">CoA transferase</fullName>
    </recommendedName>
</protein>
<dbReference type="InterPro" id="IPR044855">
    <property type="entry name" value="CoA-Trfase_III_dom3_sf"/>
</dbReference>
<proteinExistence type="predicted"/>
<dbReference type="PANTHER" id="PTHR48207:SF3">
    <property type="entry name" value="SUCCINATE--HYDROXYMETHYLGLUTARATE COA-TRANSFERASE"/>
    <property type="match status" value="1"/>
</dbReference>
<dbReference type="GO" id="GO:0008410">
    <property type="term" value="F:CoA-transferase activity"/>
    <property type="evidence" value="ECO:0007669"/>
    <property type="project" value="TreeGrafter"/>
</dbReference>
<dbReference type="Pfam" id="PF02515">
    <property type="entry name" value="CoA_transf_3"/>
    <property type="match status" value="1"/>
</dbReference>
<organism evidence="2">
    <name type="scientific">marine metagenome</name>
    <dbReference type="NCBI Taxonomy" id="408172"/>
    <lineage>
        <taxon>unclassified sequences</taxon>
        <taxon>metagenomes</taxon>
        <taxon>ecological metagenomes</taxon>
    </lineage>
</organism>
<sequence length="404" mass="44042">VIGSQNTGILGDLRVLEIGHGVSAPYAALNFAKLGAEVVKIESLEGDPSRTHGPFPDGIAHKEKSALFLAHNHGKKSICLDLDTSYGQQKLESMFSHFDLVVENQNLGFFDDRKLGFEKTSSINPSLIWTSILPFGDVGPYSEYIADDLVLFHMSGNAHGMIGPVKRPDVEPAIRAGGYQAEMVAGITASTAAMVAIHQRLKTGRGCRIVVSGLDSMITMAISGIANSAFGQPPPTRELSKEKGSSIGGMVSAIGGVLKCSDGYVAISPREDAQWERWLELMGNPHWADDERFATRESRQANVSKLWELLTEWSFPRSKFDIARSGQEKRIPCFPVNTIEDLLVDRHLDSRDFFVEISHSGAGTLLHPGLPYKLNNADIPQSMSSAPGLGEHTQEILERFTKDG</sequence>
<dbReference type="InterPro" id="IPR050483">
    <property type="entry name" value="CoA-transferase_III_domain"/>
</dbReference>
<dbReference type="SUPFAM" id="SSF89796">
    <property type="entry name" value="CoA-transferase family III (CaiB/BaiF)"/>
    <property type="match status" value="1"/>
</dbReference>
<keyword evidence="1" id="KW-0808">Transferase</keyword>
<name>A0A381SUQ9_9ZZZZ</name>
<dbReference type="Gene3D" id="3.40.50.10540">
    <property type="entry name" value="Crotonobetainyl-coa:carnitine coa-transferase, domain 1"/>
    <property type="match status" value="1"/>
</dbReference>
<dbReference type="EMBL" id="UINC01003518">
    <property type="protein sequence ID" value="SVA07041.1"/>
    <property type="molecule type" value="Genomic_DNA"/>
</dbReference>
<dbReference type="Gene3D" id="3.30.1540.10">
    <property type="entry name" value="formyl-coa transferase, domain 3"/>
    <property type="match status" value="1"/>
</dbReference>